<evidence type="ECO:0000313" key="2">
    <source>
        <dbReference type="EMBL" id="KAJ7668872.1"/>
    </source>
</evidence>
<accession>A0AAD7CX99</accession>
<sequence length="422" mass="45654">MAPLSTSASRKDTGRRGLAAFRLSCSQDLPPLPGYAPNCAAAQRTSIYFLSGVCARLRHFERLAPALADGGVEVMIARGQHGREQAATADAADVRRNAQRRADPPQCSYTPTAFQLALNGEGTFPLASLSPPLPFASHSDSAAVKSPSIYFLLGDRAGLQHFERVALALADGGVSRKDGMPLMPMFSSGMAQGVRARARGFQRTFPLLSLPPLRLRPQLCFTSREMPAFELRRGTLRGSRSGTLALEAFLPMSLLAALPAPDENDAEAYATASGARAKELLHVTRNDGIRARLRYFDWFARGGGRWSSQAGMQHEQERAPLALMWSSDTASATLPPPAATPLVADEDDGAVRHRTGREDYQDAPLHTLRDRFPSPVPLPASDSAISAFRSRPLLDRRCEDEDDLPRVDRLDGIRAQADAGDG</sequence>
<dbReference type="EMBL" id="JARKIE010000192">
    <property type="protein sequence ID" value="KAJ7668872.1"/>
    <property type="molecule type" value="Genomic_DNA"/>
</dbReference>
<dbReference type="AlphaFoldDB" id="A0AAD7CX99"/>
<keyword evidence="3" id="KW-1185">Reference proteome</keyword>
<feature type="region of interest" description="Disordered" evidence="1">
    <location>
        <begin position="85"/>
        <end position="106"/>
    </location>
</feature>
<dbReference type="Proteomes" id="UP001221757">
    <property type="component" value="Unassembled WGS sequence"/>
</dbReference>
<comment type="caution">
    <text evidence="2">The sequence shown here is derived from an EMBL/GenBank/DDBJ whole genome shotgun (WGS) entry which is preliminary data.</text>
</comment>
<name>A0AAD7CX99_MYCRO</name>
<feature type="compositionally biased region" description="Basic and acidic residues" evidence="1">
    <location>
        <begin position="92"/>
        <end position="103"/>
    </location>
</feature>
<reference evidence="2" key="1">
    <citation type="submission" date="2023-03" db="EMBL/GenBank/DDBJ databases">
        <title>Massive genome expansion in bonnet fungi (Mycena s.s.) driven by repeated elements and novel gene families across ecological guilds.</title>
        <authorList>
            <consortium name="Lawrence Berkeley National Laboratory"/>
            <person name="Harder C.B."/>
            <person name="Miyauchi S."/>
            <person name="Viragh M."/>
            <person name="Kuo A."/>
            <person name="Thoen E."/>
            <person name="Andreopoulos B."/>
            <person name="Lu D."/>
            <person name="Skrede I."/>
            <person name="Drula E."/>
            <person name="Henrissat B."/>
            <person name="Morin E."/>
            <person name="Kohler A."/>
            <person name="Barry K."/>
            <person name="LaButti K."/>
            <person name="Morin E."/>
            <person name="Salamov A."/>
            <person name="Lipzen A."/>
            <person name="Mereny Z."/>
            <person name="Hegedus B."/>
            <person name="Baldrian P."/>
            <person name="Stursova M."/>
            <person name="Weitz H."/>
            <person name="Taylor A."/>
            <person name="Grigoriev I.V."/>
            <person name="Nagy L.G."/>
            <person name="Martin F."/>
            <person name="Kauserud H."/>
        </authorList>
    </citation>
    <scope>NUCLEOTIDE SEQUENCE</scope>
    <source>
        <strain evidence="2">CBHHK067</strain>
    </source>
</reference>
<feature type="compositionally biased region" description="Basic and acidic residues" evidence="1">
    <location>
        <begin position="399"/>
        <end position="412"/>
    </location>
</feature>
<evidence type="ECO:0000313" key="3">
    <source>
        <dbReference type="Proteomes" id="UP001221757"/>
    </source>
</evidence>
<feature type="region of interest" description="Disordered" evidence="1">
    <location>
        <begin position="399"/>
        <end position="422"/>
    </location>
</feature>
<organism evidence="2 3">
    <name type="scientific">Mycena rosella</name>
    <name type="common">Pink bonnet</name>
    <name type="synonym">Agaricus rosellus</name>
    <dbReference type="NCBI Taxonomy" id="1033263"/>
    <lineage>
        <taxon>Eukaryota</taxon>
        <taxon>Fungi</taxon>
        <taxon>Dikarya</taxon>
        <taxon>Basidiomycota</taxon>
        <taxon>Agaricomycotina</taxon>
        <taxon>Agaricomycetes</taxon>
        <taxon>Agaricomycetidae</taxon>
        <taxon>Agaricales</taxon>
        <taxon>Marasmiineae</taxon>
        <taxon>Mycenaceae</taxon>
        <taxon>Mycena</taxon>
    </lineage>
</organism>
<proteinExistence type="predicted"/>
<protein>
    <submittedName>
        <fullName evidence="2">Uncharacterized protein</fullName>
    </submittedName>
</protein>
<evidence type="ECO:0000256" key="1">
    <source>
        <dbReference type="SAM" id="MobiDB-lite"/>
    </source>
</evidence>
<gene>
    <name evidence="2" type="ORF">B0H17DRAFT_1209847</name>
</gene>